<gene>
    <name evidence="1" type="ORF">BK663_24470</name>
</gene>
<proteinExistence type="predicted"/>
<organism evidence="1 2">
    <name type="scientific">Pseudomonas lini</name>
    <dbReference type="NCBI Taxonomy" id="163011"/>
    <lineage>
        <taxon>Bacteria</taxon>
        <taxon>Pseudomonadati</taxon>
        <taxon>Pseudomonadota</taxon>
        <taxon>Gammaproteobacteria</taxon>
        <taxon>Pseudomonadales</taxon>
        <taxon>Pseudomonadaceae</taxon>
        <taxon>Pseudomonas</taxon>
    </lineage>
</organism>
<reference evidence="1 2" key="1">
    <citation type="submission" date="2016-10" db="EMBL/GenBank/DDBJ databases">
        <title>Comparative genome analysis of multiple Pseudomonas spp. focuses on biocontrol and plant growth promoting traits.</title>
        <authorList>
            <person name="Tao X.-Y."/>
            <person name="Taylor C.G."/>
        </authorList>
    </citation>
    <scope>NUCLEOTIDE SEQUENCE [LARGE SCALE GENOMIC DNA]</scope>
    <source>
        <strain evidence="1 2">48C10</strain>
    </source>
</reference>
<comment type="caution">
    <text evidence="1">The sequence shown here is derived from an EMBL/GenBank/DDBJ whole genome shotgun (WGS) entry which is preliminary data.</text>
</comment>
<name>A0A423I9R1_9PSED</name>
<protein>
    <submittedName>
        <fullName evidence="1">Uncharacterized protein</fullName>
    </submittedName>
</protein>
<evidence type="ECO:0000313" key="1">
    <source>
        <dbReference type="EMBL" id="RON22253.1"/>
    </source>
</evidence>
<sequence length="60" mass="6508">MLESDSIKNYVELSMGIEQHLVALAGTRNQPERATGAQLHVGDLDASEQAADQQTLLQTN</sequence>
<dbReference type="Proteomes" id="UP000284168">
    <property type="component" value="Unassembled WGS sequence"/>
</dbReference>
<dbReference type="EMBL" id="MOBN01000041">
    <property type="protein sequence ID" value="RON22253.1"/>
    <property type="molecule type" value="Genomic_DNA"/>
</dbReference>
<dbReference type="AlphaFoldDB" id="A0A423I9R1"/>
<evidence type="ECO:0000313" key="2">
    <source>
        <dbReference type="Proteomes" id="UP000284168"/>
    </source>
</evidence>
<accession>A0A423I9R1</accession>